<dbReference type="Proteomes" id="UP000288805">
    <property type="component" value="Unassembled WGS sequence"/>
</dbReference>
<gene>
    <name evidence="1" type="ORF">CK203_092105</name>
</gene>
<organism evidence="1 2">
    <name type="scientific">Vitis vinifera</name>
    <name type="common">Grape</name>
    <dbReference type="NCBI Taxonomy" id="29760"/>
    <lineage>
        <taxon>Eukaryota</taxon>
        <taxon>Viridiplantae</taxon>
        <taxon>Streptophyta</taxon>
        <taxon>Embryophyta</taxon>
        <taxon>Tracheophyta</taxon>
        <taxon>Spermatophyta</taxon>
        <taxon>Magnoliopsida</taxon>
        <taxon>eudicotyledons</taxon>
        <taxon>Gunneridae</taxon>
        <taxon>Pentapetalae</taxon>
        <taxon>rosids</taxon>
        <taxon>Vitales</taxon>
        <taxon>Vitaceae</taxon>
        <taxon>Viteae</taxon>
        <taxon>Vitis</taxon>
    </lineage>
</organism>
<reference evidence="1 2" key="1">
    <citation type="journal article" date="2018" name="PLoS Genet.">
        <title>Population sequencing reveals clonal diversity and ancestral inbreeding in the grapevine cultivar Chardonnay.</title>
        <authorList>
            <person name="Roach M.J."/>
            <person name="Johnson D.L."/>
            <person name="Bohlmann J."/>
            <person name="van Vuuren H.J."/>
            <person name="Jones S.J."/>
            <person name="Pretorius I.S."/>
            <person name="Schmidt S.A."/>
            <person name="Borneman A.R."/>
        </authorList>
    </citation>
    <scope>NUCLEOTIDE SEQUENCE [LARGE SCALE GENOMIC DNA]</scope>
    <source>
        <strain evidence="2">cv. Chardonnay</strain>
        <tissue evidence="1">Leaf</tissue>
    </source>
</reference>
<dbReference type="AlphaFoldDB" id="A0A438ED24"/>
<sequence length="88" mass="9611">MINRTFMVDPDHHDDQNSIKQALISSYKKSLYHIMRAEIHRNSHGSDGSASGPLSSRVRALQVVRINGPPAGGAIQGVAKKGFAREET</sequence>
<dbReference type="EMBL" id="QGNW01001324">
    <property type="protein sequence ID" value="RVW45584.1"/>
    <property type="molecule type" value="Genomic_DNA"/>
</dbReference>
<name>A0A438ED24_VITVI</name>
<evidence type="ECO:0000313" key="2">
    <source>
        <dbReference type="Proteomes" id="UP000288805"/>
    </source>
</evidence>
<proteinExistence type="predicted"/>
<protein>
    <submittedName>
        <fullName evidence="1">Uncharacterized protein</fullName>
    </submittedName>
</protein>
<accession>A0A438ED24</accession>
<evidence type="ECO:0000313" key="1">
    <source>
        <dbReference type="EMBL" id="RVW45584.1"/>
    </source>
</evidence>
<comment type="caution">
    <text evidence="1">The sequence shown here is derived from an EMBL/GenBank/DDBJ whole genome shotgun (WGS) entry which is preliminary data.</text>
</comment>